<protein>
    <submittedName>
        <fullName evidence="1">Uncharacterized protein</fullName>
    </submittedName>
</protein>
<dbReference type="Proteomes" id="UP000799777">
    <property type="component" value="Unassembled WGS sequence"/>
</dbReference>
<organism evidence="1 2">
    <name type="scientific">Setomelanomma holmii</name>
    <dbReference type="NCBI Taxonomy" id="210430"/>
    <lineage>
        <taxon>Eukaryota</taxon>
        <taxon>Fungi</taxon>
        <taxon>Dikarya</taxon>
        <taxon>Ascomycota</taxon>
        <taxon>Pezizomycotina</taxon>
        <taxon>Dothideomycetes</taxon>
        <taxon>Pleosporomycetidae</taxon>
        <taxon>Pleosporales</taxon>
        <taxon>Pleosporineae</taxon>
        <taxon>Phaeosphaeriaceae</taxon>
        <taxon>Setomelanomma</taxon>
    </lineage>
</organism>
<dbReference type="AlphaFoldDB" id="A0A9P4LG63"/>
<name>A0A9P4LG63_9PLEO</name>
<keyword evidence="2" id="KW-1185">Reference proteome</keyword>
<sequence length="364" mass="41900">MEKLPLELRQHIFAYLLPRYDSKLLTTVPTSTRDERNSVYHLRLTSRRTCEGASQVFTRIVADIPTECATPGLRRLEQLVQRPLVTNNLTCLTFRAYWPPESGKDMMEQMENFGKVGSPEEMTKQLHLIFQKAPRLRHLICTLDKTRPKLPVTGHFMSYSVDAMIAPLRDEEFYNDSFHKSLYVRHLTVAPSNREMTAFRLRTTHLTSLHIVLDYHFEEMSAMNSYGTFSTELCPGLRDYIISGTRGLVATETLLDFISPVFERYRTLPLMTIRNMTTVVDISYDVPQFNGDGRIGLLVFDNFKYCLTDEITLDGPSEPRTLNDGWRLLNALLKHADDWVKRLDTCDIIRFGRNAGSVRGFCGL</sequence>
<dbReference type="EMBL" id="ML978319">
    <property type="protein sequence ID" value="KAF2023895.1"/>
    <property type="molecule type" value="Genomic_DNA"/>
</dbReference>
<dbReference type="OrthoDB" id="3748081at2759"/>
<proteinExistence type="predicted"/>
<evidence type="ECO:0000313" key="2">
    <source>
        <dbReference type="Proteomes" id="UP000799777"/>
    </source>
</evidence>
<accession>A0A9P4LG63</accession>
<comment type="caution">
    <text evidence="1">The sequence shown here is derived from an EMBL/GenBank/DDBJ whole genome shotgun (WGS) entry which is preliminary data.</text>
</comment>
<reference evidence="1" key="1">
    <citation type="journal article" date="2020" name="Stud. Mycol.">
        <title>101 Dothideomycetes genomes: a test case for predicting lifestyles and emergence of pathogens.</title>
        <authorList>
            <person name="Haridas S."/>
            <person name="Albert R."/>
            <person name="Binder M."/>
            <person name="Bloem J."/>
            <person name="Labutti K."/>
            <person name="Salamov A."/>
            <person name="Andreopoulos B."/>
            <person name="Baker S."/>
            <person name="Barry K."/>
            <person name="Bills G."/>
            <person name="Bluhm B."/>
            <person name="Cannon C."/>
            <person name="Castanera R."/>
            <person name="Culley D."/>
            <person name="Daum C."/>
            <person name="Ezra D."/>
            <person name="Gonzalez J."/>
            <person name="Henrissat B."/>
            <person name="Kuo A."/>
            <person name="Liang C."/>
            <person name="Lipzen A."/>
            <person name="Lutzoni F."/>
            <person name="Magnuson J."/>
            <person name="Mondo S."/>
            <person name="Nolan M."/>
            <person name="Ohm R."/>
            <person name="Pangilinan J."/>
            <person name="Park H.-J."/>
            <person name="Ramirez L."/>
            <person name="Alfaro M."/>
            <person name="Sun H."/>
            <person name="Tritt A."/>
            <person name="Yoshinaga Y."/>
            <person name="Zwiers L.-H."/>
            <person name="Turgeon B."/>
            <person name="Goodwin S."/>
            <person name="Spatafora J."/>
            <person name="Crous P."/>
            <person name="Grigoriev I."/>
        </authorList>
    </citation>
    <scope>NUCLEOTIDE SEQUENCE</scope>
    <source>
        <strain evidence="1">CBS 110217</strain>
    </source>
</reference>
<evidence type="ECO:0000313" key="1">
    <source>
        <dbReference type="EMBL" id="KAF2023895.1"/>
    </source>
</evidence>
<gene>
    <name evidence="1" type="ORF">EK21DRAFT_94546</name>
</gene>